<evidence type="ECO:0000313" key="10">
    <source>
        <dbReference type="Proteomes" id="UP000236199"/>
    </source>
</evidence>
<evidence type="ECO:0000259" key="8">
    <source>
        <dbReference type="Pfam" id="PF00857"/>
    </source>
</evidence>
<gene>
    <name evidence="9" type="ORF">X928_10245</name>
</gene>
<dbReference type="PANTHER" id="PTHR11080:SF2">
    <property type="entry name" value="LD05707P"/>
    <property type="match status" value="1"/>
</dbReference>
<dbReference type="AlphaFoldDB" id="A0A2K1P3I0"/>
<dbReference type="Gene3D" id="3.40.50.850">
    <property type="entry name" value="Isochorismatase-like"/>
    <property type="match status" value="1"/>
</dbReference>
<comment type="caution">
    <text evidence="9">The sequence shown here is derived from an EMBL/GenBank/DDBJ whole genome shotgun (WGS) entry which is preliminary data.</text>
</comment>
<keyword evidence="4 9" id="KW-0378">Hydrolase</keyword>
<evidence type="ECO:0000256" key="2">
    <source>
        <dbReference type="ARBA" id="ARBA00022642"/>
    </source>
</evidence>
<dbReference type="GO" id="GO:0019363">
    <property type="term" value="P:pyridine nucleotide biosynthetic process"/>
    <property type="evidence" value="ECO:0007669"/>
    <property type="project" value="UniProtKB-KW"/>
</dbReference>
<dbReference type="RefSeq" id="WP_103079596.1">
    <property type="nucleotide sequence ID" value="NZ_AZRM01000065.1"/>
</dbReference>
<evidence type="ECO:0000256" key="1">
    <source>
        <dbReference type="ARBA" id="ARBA00006336"/>
    </source>
</evidence>
<dbReference type="InterPro" id="IPR000868">
    <property type="entry name" value="Isochorismatase-like_dom"/>
</dbReference>
<evidence type="ECO:0000256" key="5">
    <source>
        <dbReference type="ARBA" id="ARBA00037900"/>
    </source>
</evidence>
<keyword evidence="10" id="KW-1185">Reference proteome</keyword>
<dbReference type="InterPro" id="IPR052347">
    <property type="entry name" value="Isochorismatase_Nicotinamidase"/>
</dbReference>
<keyword evidence="2" id="KW-0662">Pyridine nucleotide biosynthesis</keyword>
<evidence type="ECO:0000256" key="7">
    <source>
        <dbReference type="ARBA" id="ARBA00043224"/>
    </source>
</evidence>
<reference evidence="9 10" key="1">
    <citation type="submission" date="2013-12" db="EMBL/GenBank/DDBJ databases">
        <title>Comparative genomics of Petrotoga isolates.</title>
        <authorList>
            <person name="Nesbo C.L."/>
            <person name="Charchuk R."/>
            <person name="Chow K."/>
        </authorList>
    </citation>
    <scope>NUCLEOTIDE SEQUENCE [LARGE SCALE GENOMIC DNA]</scope>
    <source>
        <strain evidence="9 10">DSM 10691</strain>
    </source>
</reference>
<comment type="pathway">
    <text evidence="5">Cofactor biosynthesis; nicotinate biosynthesis; nicotinate from nicotinamide: step 1/1.</text>
</comment>
<name>A0A2K1P3I0_9BACT</name>
<dbReference type="Pfam" id="PF00857">
    <property type="entry name" value="Isochorismatase"/>
    <property type="match status" value="1"/>
</dbReference>
<dbReference type="PANTHER" id="PTHR11080">
    <property type="entry name" value="PYRAZINAMIDASE/NICOTINAMIDASE"/>
    <property type="match status" value="1"/>
</dbReference>
<feature type="domain" description="Isochorismatase-like" evidence="8">
    <location>
        <begin position="26"/>
        <end position="185"/>
    </location>
</feature>
<evidence type="ECO:0000256" key="3">
    <source>
        <dbReference type="ARBA" id="ARBA00022723"/>
    </source>
</evidence>
<protein>
    <recommendedName>
        <fullName evidence="6">nicotinamidase</fullName>
        <ecNumber evidence="6">3.5.1.19</ecNumber>
    </recommendedName>
    <alternativeName>
        <fullName evidence="7">Nicotinamide deamidase</fullName>
    </alternativeName>
</protein>
<evidence type="ECO:0000313" key="9">
    <source>
        <dbReference type="EMBL" id="PNR97342.1"/>
    </source>
</evidence>
<accession>A0A2K1P3I0</accession>
<evidence type="ECO:0000256" key="4">
    <source>
        <dbReference type="ARBA" id="ARBA00022801"/>
    </source>
</evidence>
<sequence length="202" mass="23343">MVENNKTPYEFTNYIVNTLKLSPSNTAILCVDCQNGFTERCSNELPVVGTNEEWIDQVNEFLTLMKERNFKIFASMDDHPENHISFEKWPPHCIKGTYGNQLFINTYDFVIKKGEEVDGDSYSAFYKDSERRIESELDELLRKHKIENLVVLGLAGDVCVIATIEDALKRGHRIFPVSQYIKAVNKKDIKEIVEEKFGRIII</sequence>
<keyword evidence="3" id="KW-0479">Metal-binding</keyword>
<dbReference type="EMBL" id="AZRM01000065">
    <property type="protein sequence ID" value="PNR97342.1"/>
    <property type="molecule type" value="Genomic_DNA"/>
</dbReference>
<dbReference type="SUPFAM" id="SSF52499">
    <property type="entry name" value="Isochorismatase-like hydrolases"/>
    <property type="match status" value="1"/>
</dbReference>
<organism evidence="9 10">
    <name type="scientific">Petrotoga miotherma DSM 10691</name>
    <dbReference type="NCBI Taxonomy" id="1434326"/>
    <lineage>
        <taxon>Bacteria</taxon>
        <taxon>Thermotogati</taxon>
        <taxon>Thermotogota</taxon>
        <taxon>Thermotogae</taxon>
        <taxon>Petrotogales</taxon>
        <taxon>Petrotogaceae</taxon>
        <taxon>Petrotoga</taxon>
    </lineage>
</organism>
<comment type="similarity">
    <text evidence="1">Belongs to the isochorismatase family.</text>
</comment>
<evidence type="ECO:0000256" key="6">
    <source>
        <dbReference type="ARBA" id="ARBA00039017"/>
    </source>
</evidence>
<dbReference type="EC" id="3.5.1.19" evidence="6"/>
<dbReference type="GO" id="GO:0046872">
    <property type="term" value="F:metal ion binding"/>
    <property type="evidence" value="ECO:0007669"/>
    <property type="project" value="UniProtKB-KW"/>
</dbReference>
<dbReference type="OrthoDB" id="9796485at2"/>
<proteinExistence type="inferred from homology"/>
<dbReference type="InterPro" id="IPR036380">
    <property type="entry name" value="Isochorismatase-like_sf"/>
</dbReference>
<dbReference type="Proteomes" id="UP000236199">
    <property type="component" value="Unassembled WGS sequence"/>
</dbReference>
<dbReference type="GO" id="GO:0008936">
    <property type="term" value="F:nicotinamidase activity"/>
    <property type="evidence" value="ECO:0007669"/>
    <property type="project" value="UniProtKB-EC"/>
</dbReference>